<protein>
    <submittedName>
        <fullName evidence="1">Uncharacterized protein</fullName>
    </submittedName>
</protein>
<accession>A0A0E9XKB0</accession>
<proteinExistence type="predicted"/>
<evidence type="ECO:0000313" key="1">
    <source>
        <dbReference type="EMBL" id="JAI02857.1"/>
    </source>
</evidence>
<reference evidence="1" key="2">
    <citation type="journal article" date="2015" name="Fish Shellfish Immunol.">
        <title>Early steps in the European eel (Anguilla anguilla)-Vibrio vulnificus interaction in the gills: Role of the RtxA13 toxin.</title>
        <authorList>
            <person name="Callol A."/>
            <person name="Pajuelo D."/>
            <person name="Ebbesson L."/>
            <person name="Teles M."/>
            <person name="MacKenzie S."/>
            <person name="Amaro C."/>
        </authorList>
    </citation>
    <scope>NUCLEOTIDE SEQUENCE</scope>
</reference>
<sequence length="57" mass="6230">MLLHAYCCCSVAQIKMPVRQFYTASSLLYSRAAKMTCKTAVAFSYVSGLICPIFAGL</sequence>
<name>A0A0E9XKB0_ANGAN</name>
<dbReference type="AlphaFoldDB" id="A0A0E9XKB0"/>
<reference evidence="1" key="1">
    <citation type="submission" date="2014-11" db="EMBL/GenBank/DDBJ databases">
        <authorList>
            <person name="Amaro Gonzalez C."/>
        </authorList>
    </citation>
    <scope>NUCLEOTIDE SEQUENCE</scope>
</reference>
<dbReference type="EMBL" id="GBXM01005721">
    <property type="protein sequence ID" value="JAI02857.1"/>
    <property type="molecule type" value="Transcribed_RNA"/>
</dbReference>
<organism evidence="1">
    <name type="scientific">Anguilla anguilla</name>
    <name type="common">European freshwater eel</name>
    <name type="synonym">Muraena anguilla</name>
    <dbReference type="NCBI Taxonomy" id="7936"/>
    <lineage>
        <taxon>Eukaryota</taxon>
        <taxon>Metazoa</taxon>
        <taxon>Chordata</taxon>
        <taxon>Craniata</taxon>
        <taxon>Vertebrata</taxon>
        <taxon>Euteleostomi</taxon>
        <taxon>Actinopterygii</taxon>
        <taxon>Neopterygii</taxon>
        <taxon>Teleostei</taxon>
        <taxon>Anguilliformes</taxon>
        <taxon>Anguillidae</taxon>
        <taxon>Anguilla</taxon>
    </lineage>
</organism>